<reference evidence="2 3" key="2">
    <citation type="journal article" date="2014" name="Int. J. Syst. Evol. Microbiol.">
        <title>Methanobacterium paludis sp. nov. and a novel strain of Methanobacterium lacus isolated from northern peatlands.</title>
        <authorList>
            <person name="Cadillo-Quiroz H."/>
            <person name="Brauer S.L."/>
            <person name="Goodson N."/>
            <person name="Yavitt J.B."/>
            <person name="Zinder S.H."/>
        </authorList>
    </citation>
    <scope>NUCLEOTIDE SEQUENCE [LARGE SCALE GENOMIC DNA]</scope>
    <source>
        <strain evidence="2 3">AL-21</strain>
    </source>
</reference>
<keyword evidence="3" id="KW-1185">Reference proteome</keyword>
<dbReference type="AlphaFoldDB" id="F0TAA3"/>
<evidence type="ECO:0000313" key="2">
    <source>
        <dbReference type="EMBL" id="ADZ08855.1"/>
    </source>
</evidence>
<gene>
    <name evidence="2" type="ordered locus">Metbo_0604</name>
</gene>
<dbReference type="eggNOG" id="arCOG04312">
    <property type="taxonomic scope" value="Archaea"/>
</dbReference>
<evidence type="ECO:0000259" key="1">
    <source>
        <dbReference type="Pfam" id="PF18477"/>
    </source>
</evidence>
<reference evidence="3" key="1">
    <citation type="submission" date="2011-02" db="EMBL/GenBank/DDBJ databases">
        <title>Complete sequence of Methanobacterium sp. AL-21.</title>
        <authorList>
            <consortium name="US DOE Joint Genome Institute"/>
            <person name="Lucas S."/>
            <person name="Copeland A."/>
            <person name="Lapidus A."/>
            <person name="Cheng J.-F."/>
            <person name="Goodwin L."/>
            <person name="Pitluck S."/>
            <person name="Chertkov O."/>
            <person name="Detter J.C."/>
            <person name="Han C."/>
            <person name="Tapia R."/>
            <person name="Land M."/>
            <person name="Hauser L."/>
            <person name="Kyrpides N."/>
            <person name="Ivanova N."/>
            <person name="Mikhailova N."/>
            <person name="Pagani I."/>
            <person name="Cadillo-Quiroz H."/>
            <person name="Imachi H."/>
            <person name="Zinder S."/>
            <person name="Liu W."/>
            <person name="Woyke T."/>
        </authorList>
    </citation>
    <scope>NUCLEOTIDE SEQUENCE [LARGE SCALE GENOMIC DNA]</scope>
    <source>
        <strain evidence="3">AL-21</strain>
    </source>
</reference>
<evidence type="ECO:0000313" key="3">
    <source>
        <dbReference type="Proteomes" id="UP000007490"/>
    </source>
</evidence>
<protein>
    <recommendedName>
        <fullName evidence="1">VapC9 PIN-like domain-containing protein</fullName>
    </recommendedName>
</protein>
<dbReference type="Gene3D" id="3.40.50.1010">
    <property type="entry name" value="5'-nuclease"/>
    <property type="match status" value="1"/>
</dbReference>
<dbReference type="SUPFAM" id="SSF88723">
    <property type="entry name" value="PIN domain-like"/>
    <property type="match status" value="1"/>
</dbReference>
<dbReference type="Proteomes" id="UP000007490">
    <property type="component" value="Chromosome"/>
</dbReference>
<dbReference type="GeneID" id="10277049"/>
<proteinExistence type="predicted"/>
<dbReference type="InterPro" id="IPR029060">
    <property type="entry name" value="PIN-like_dom_sf"/>
</dbReference>
<organism evidence="2 3">
    <name type="scientific">Methanobacterium lacus (strain AL-21)</name>
    <dbReference type="NCBI Taxonomy" id="877455"/>
    <lineage>
        <taxon>Archaea</taxon>
        <taxon>Methanobacteriati</taxon>
        <taxon>Methanobacteriota</taxon>
        <taxon>Methanomada group</taxon>
        <taxon>Methanobacteria</taxon>
        <taxon>Methanobacteriales</taxon>
        <taxon>Methanobacteriaceae</taxon>
        <taxon>Methanobacterium</taxon>
    </lineage>
</organism>
<dbReference type="CDD" id="cd09879">
    <property type="entry name" value="PIN_VapC_AF0591-like"/>
    <property type="match status" value="1"/>
</dbReference>
<dbReference type="EMBL" id="CP002551">
    <property type="protein sequence ID" value="ADZ08855.1"/>
    <property type="molecule type" value="Genomic_DNA"/>
</dbReference>
<dbReference type="InterPro" id="IPR041120">
    <property type="entry name" value="PIN_9"/>
</dbReference>
<dbReference type="RefSeq" id="WP_013644206.1">
    <property type="nucleotide sequence ID" value="NC_015216.1"/>
</dbReference>
<name>F0TAA3_METLA</name>
<dbReference type="Pfam" id="PF18477">
    <property type="entry name" value="PIN_9"/>
    <property type="match status" value="1"/>
</dbReference>
<dbReference type="OrthoDB" id="15280at2157"/>
<dbReference type="STRING" id="877455.Metbo_0604"/>
<accession>F0TAA3</accession>
<feature type="domain" description="VapC9 PIN-like" evidence="1">
    <location>
        <begin position="1"/>
        <end position="111"/>
    </location>
</feature>
<sequence length="122" mass="13968">MMAFQFNVDVVGELRNIIPSCRLIVPSTVLYELEGIKKRSKGKNKIAASIALKIAKTPPIEVKEMKLQTGETVDDSLLRVSMRSKILCTNDRELRNRAREIGINVIYLRQRKYLDVDGHIKR</sequence>
<dbReference type="KEGG" id="mel:Metbo_0604"/>
<dbReference type="HOGENOM" id="CLU_107892_1_0_2"/>